<dbReference type="RefSeq" id="WP_126073896.1">
    <property type="nucleotide sequence ID" value="NZ_CP051166.1"/>
</dbReference>
<gene>
    <name evidence="1" type="ORF">EJB06_10260</name>
</gene>
<organism evidence="1 2">
    <name type="scientific">Massilia atriviolacea</name>
    <dbReference type="NCBI Taxonomy" id="2495579"/>
    <lineage>
        <taxon>Bacteria</taxon>
        <taxon>Pseudomonadati</taxon>
        <taxon>Pseudomonadota</taxon>
        <taxon>Betaproteobacteria</taxon>
        <taxon>Burkholderiales</taxon>
        <taxon>Oxalobacteraceae</taxon>
        <taxon>Telluria group</taxon>
        <taxon>Massilia</taxon>
    </lineage>
</organism>
<dbReference type="PROSITE" id="PS51318">
    <property type="entry name" value="TAT"/>
    <property type="match status" value="1"/>
</dbReference>
<evidence type="ECO:0000313" key="1">
    <source>
        <dbReference type="EMBL" id="RSZ59525.1"/>
    </source>
</evidence>
<sequence length="128" mass="14202">MSDSIKRRHFMAALGSLAPGRSLAALERGKDWPPHAFATSLVDTLAQVRSSSAPLGLFDFSCANETARARAFRIRYTFFSPARKPQRAVGETWAVCFDGEPPRRFSSRHGPPFDILTDRSDHRVAILA</sequence>
<keyword evidence="2" id="KW-1185">Reference proteome</keyword>
<dbReference type="AlphaFoldDB" id="A0A430HPT7"/>
<reference evidence="1 2" key="1">
    <citation type="submission" date="2018-12" db="EMBL/GenBank/DDBJ databases">
        <authorList>
            <person name="Yang E."/>
        </authorList>
    </citation>
    <scope>NUCLEOTIDE SEQUENCE [LARGE SCALE GENOMIC DNA]</scope>
    <source>
        <strain evidence="1 2">SOD</strain>
    </source>
</reference>
<dbReference type="Proteomes" id="UP000278085">
    <property type="component" value="Unassembled WGS sequence"/>
</dbReference>
<dbReference type="OrthoDB" id="333076at2"/>
<proteinExistence type="predicted"/>
<accession>A0A430HPT7</accession>
<dbReference type="EMBL" id="RXLQ01000004">
    <property type="protein sequence ID" value="RSZ59525.1"/>
    <property type="molecule type" value="Genomic_DNA"/>
</dbReference>
<name>A0A430HPT7_9BURK</name>
<evidence type="ECO:0000313" key="2">
    <source>
        <dbReference type="Proteomes" id="UP000278085"/>
    </source>
</evidence>
<comment type="caution">
    <text evidence="1">The sequence shown here is derived from an EMBL/GenBank/DDBJ whole genome shotgun (WGS) entry which is preliminary data.</text>
</comment>
<protein>
    <submittedName>
        <fullName evidence="1">Uncharacterized protein</fullName>
    </submittedName>
</protein>
<dbReference type="InterPro" id="IPR006311">
    <property type="entry name" value="TAT_signal"/>
</dbReference>